<evidence type="ECO:0000256" key="2">
    <source>
        <dbReference type="ARBA" id="ARBA00022833"/>
    </source>
</evidence>
<keyword evidence="2" id="KW-0862">Zinc</keyword>
<comment type="caution">
    <text evidence="8">The sequence shown here is derived from an EMBL/GenBank/DDBJ whole genome shotgun (WGS) entry which is preliminary data.</text>
</comment>
<reference evidence="8" key="1">
    <citation type="submission" date="2022-10" db="EMBL/GenBank/DDBJ databases">
        <title>Tapping the CABI collections for fungal endophytes: first genome assemblies for Collariella, Neodidymelliopsis, Ascochyta clinopodiicola, Didymella pomorum, Didymosphaeria variabile, Neocosmospora piperis and Neocucurbitaria cava.</title>
        <authorList>
            <person name="Hill R."/>
        </authorList>
    </citation>
    <scope>NUCLEOTIDE SEQUENCE</scope>
    <source>
        <strain evidence="8">IMI 355082</strain>
    </source>
</reference>
<dbReference type="EMBL" id="JAPEVB010000003">
    <property type="protein sequence ID" value="KAJ4391792.1"/>
    <property type="molecule type" value="Genomic_DNA"/>
</dbReference>
<sequence>MASDLTLESKACAACAKAKRRCGKQIPTCYRCASKSIRCEYSHGPGTFSLPSQKSGDDRTSGDHVQPSTSAAAGPLAVSVSEPLLDLPENHSTLEDLLAMDFDYTIPSDMLNLTPKSYSLPWYLESASWEIGRAPYAEISTPFCHSVFMKYIGRIQEWQARWVKTGSNPYIHKHLYQFMIPKSILDAFTMLSTYLNATPETQPLVLHMLEERVTQLLRDQPKETKDADALNPFEHLARVQALHIYQTLGLFSGGIRARHVAETQIPTLNEWMRAMIESAKSTASQGVEAFARTLLTPRGEPDPPKHQGPRDQAVGLFAPDYMPTLLMGDAKLSAEDTAWYAWVLSESIRRVWVVAAATQSVFLALQLKWSPCPGSTVFSTRADLWEAGSAYTWASRCKQRKVDDEAGLDFVERGDWERILESRGPEEVDEFTTSGLEVTFGSERIDQWNINTRKES</sequence>
<evidence type="ECO:0000259" key="7">
    <source>
        <dbReference type="PROSITE" id="PS50048"/>
    </source>
</evidence>
<evidence type="ECO:0000313" key="8">
    <source>
        <dbReference type="EMBL" id="KAJ4391792.1"/>
    </source>
</evidence>
<feature type="domain" description="Zn(2)-C6 fungal-type" evidence="7">
    <location>
        <begin position="11"/>
        <end position="41"/>
    </location>
</feature>
<dbReference type="Proteomes" id="UP001140453">
    <property type="component" value="Unassembled WGS sequence"/>
</dbReference>
<keyword evidence="1" id="KW-0479">Metal-binding</keyword>
<evidence type="ECO:0000313" key="9">
    <source>
        <dbReference type="Proteomes" id="UP001140453"/>
    </source>
</evidence>
<evidence type="ECO:0000256" key="5">
    <source>
        <dbReference type="ARBA" id="ARBA00023242"/>
    </source>
</evidence>
<organism evidence="8 9">
    <name type="scientific">Gnomoniopsis smithogilvyi</name>
    <dbReference type="NCBI Taxonomy" id="1191159"/>
    <lineage>
        <taxon>Eukaryota</taxon>
        <taxon>Fungi</taxon>
        <taxon>Dikarya</taxon>
        <taxon>Ascomycota</taxon>
        <taxon>Pezizomycotina</taxon>
        <taxon>Sordariomycetes</taxon>
        <taxon>Sordariomycetidae</taxon>
        <taxon>Diaporthales</taxon>
        <taxon>Gnomoniaceae</taxon>
        <taxon>Gnomoniopsis</taxon>
    </lineage>
</organism>
<dbReference type="GO" id="GO:0000981">
    <property type="term" value="F:DNA-binding transcription factor activity, RNA polymerase II-specific"/>
    <property type="evidence" value="ECO:0007669"/>
    <property type="project" value="InterPro"/>
</dbReference>
<dbReference type="OrthoDB" id="5355161at2759"/>
<dbReference type="PANTHER" id="PTHR47660">
    <property type="entry name" value="TRANSCRIPTION FACTOR WITH C2H2 AND ZN(2)-CYS(6) DNA BINDING DOMAIN (EUROFUNG)-RELATED-RELATED"/>
    <property type="match status" value="1"/>
</dbReference>
<dbReference type="AlphaFoldDB" id="A0A9W8YSU6"/>
<dbReference type="Pfam" id="PF00172">
    <property type="entry name" value="Zn_clus"/>
    <property type="match status" value="1"/>
</dbReference>
<evidence type="ECO:0000256" key="4">
    <source>
        <dbReference type="ARBA" id="ARBA00023163"/>
    </source>
</evidence>
<dbReference type="SUPFAM" id="SSF57701">
    <property type="entry name" value="Zn2/Cys6 DNA-binding domain"/>
    <property type="match status" value="1"/>
</dbReference>
<dbReference type="InterPro" id="IPR001138">
    <property type="entry name" value="Zn2Cys6_DnaBD"/>
</dbReference>
<evidence type="ECO:0000256" key="3">
    <source>
        <dbReference type="ARBA" id="ARBA00023015"/>
    </source>
</evidence>
<dbReference type="InterPro" id="IPR036864">
    <property type="entry name" value="Zn2-C6_fun-type_DNA-bd_sf"/>
</dbReference>
<accession>A0A9W8YSU6</accession>
<proteinExistence type="predicted"/>
<dbReference type="PROSITE" id="PS50048">
    <property type="entry name" value="ZN2_CY6_FUNGAL_2"/>
    <property type="match status" value="1"/>
</dbReference>
<gene>
    <name evidence="8" type="ORF">N0V93_005412</name>
</gene>
<keyword evidence="5" id="KW-0539">Nucleus</keyword>
<evidence type="ECO:0000256" key="6">
    <source>
        <dbReference type="SAM" id="MobiDB-lite"/>
    </source>
</evidence>
<protein>
    <recommendedName>
        <fullName evidence="7">Zn(2)-C6 fungal-type domain-containing protein</fullName>
    </recommendedName>
</protein>
<name>A0A9W8YSU6_9PEZI</name>
<keyword evidence="9" id="KW-1185">Reference proteome</keyword>
<feature type="region of interest" description="Disordered" evidence="6">
    <location>
        <begin position="50"/>
        <end position="73"/>
    </location>
</feature>
<dbReference type="PROSITE" id="PS00463">
    <property type="entry name" value="ZN2_CY6_FUNGAL_1"/>
    <property type="match status" value="1"/>
</dbReference>
<dbReference type="Gene3D" id="4.10.240.10">
    <property type="entry name" value="Zn(2)-C6 fungal-type DNA-binding domain"/>
    <property type="match status" value="1"/>
</dbReference>
<keyword evidence="4" id="KW-0804">Transcription</keyword>
<dbReference type="GO" id="GO:0008270">
    <property type="term" value="F:zinc ion binding"/>
    <property type="evidence" value="ECO:0007669"/>
    <property type="project" value="InterPro"/>
</dbReference>
<dbReference type="SMART" id="SM00066">
    <property type="entry name" value="GAL4"/>
    <property type="match status" value="1"/>
</dbReference>
<keyword evidence="3" id="KW-0805">Transcription regulation</keyword>
<evidence type="ECO:0000256" key="1">
    <source>
        <dbReference type="ARBA" id="ARBA00022723"/>
    </source>
</evidence>